<dbReference type="Gene3D" id="3.80.10.10">
    <property type="entry name" value="Ribonuclease Inhibitor"/>
    <property type="match status" value="1"/>
</dbReference>
<evidence type="ECO:0000313" key="2">
    <source>
        <dbReference type="Proteomes" id="UP000091820"/>
    </source>
</evidence>
<name>A0A1A9VZB4_9MUSC</name>
<dbReference type="PANTHER" id="PTHR46282">
    <property type="entry name" value="LEUCINE-RICH MELANOCYTE DIFFERENTIATION-ASSOCIATED PROTEIN"/>
    <property type="match status" value="1"/>
</dbReference>
<dbReference type="InterPro" id="IPR043313">
    <property type="entry name" value="LRMDA"/>
</dbReference>
<evidence type="ECO:0008006" key="3">
    <source>
        <dbReference type="Google" id="ProtNLM"/>
    </source>
</evidence>
<evidence type="ECO:0000313" key="1">
    <source>
        <dbReference type="EnsemblMetazoa" id="GBRI000228-PA"/>
    </source>
</evidence>
<dbReference type="InterPro" id="IPR032675">
    <property type="entry name" value="LRR_dom_sf"/>
</dbReference>
<accession>A0A1A9VZB4</accession>
<dbReference type="EnsemblMetazoa" id="GBRI000228-RA">
    <property type="protein sequence ID" value="GBRI000228-PA"/>
    <property type="gene ID" value="GBRI000228"/>
</dbReference>
<proteinExistence type="predicted"/>
<keyword evidence="2" id="KW-1185">Reference proteome</keyword>
<dbReference type="AlphaFoldDB" id="A0A1A9VZB4"/>
<dbReference type="STRING" id="37001.A0A1A9VZB4"/>
<organism evidence="1 2">
    <name type="scientific">Glossina brevipalpis</name>
    <dbReference type="NCBI Taxonomy" id="37001"/>
    <lineage>
        <taxon>Eukaryota</taxon>
        <taxon>Metazoa</taxon>
        <taxon>Ecdysozoa</taxon>
        <taxon>Arthropoda</taxon>
        <taxon>Hexapoda</taxon>
        <taxon>Insecta</taxon>
        <taxon>Pterygota</taxon>
        <taxon>Neoptera</taxon>
        <taxon>Endopterygota</taxon>
        <taxon>Diptera</taxon>
        <taxon>Brachycera</taxon>
        <taxon>Muscomorpha</taxon>
        <taxon>Hippoboscoidea</taxon>
        <taxon>Glossinidae</taxon>
        <taxon>Glossina</taxon>
    </lineage>
</organism>
<dbReference type="VEuPathDB" id="VectorBase:GBRI000228"/>
<dbReference type="Proteomes" id="UP000091820">
    <property type="component" value="Unassembled WGS sequence"/>
</dbReference>
<reference evidence="1" key="2">
    <citation type="submission" date="2020-05" db="UniProtKB">
        <authorList>
            <consortium name="EnsemblMetazoa"/>
        </authorList>
    </citation>
    <scope>IDENTIFICATION</scope>
    <source>
        <strain evidence="1">IAEA</strain>
    </source>
</reference>
<dbReference type="SUPFAM" id="SSF52058">
    <property type="entry name" value="L domain-like"/>
    <property type="match status" value="1"/>
</dbReference>
<dbReference type="PANTHER" id="PTHR46282:SF2">
    <property type="entry name" value="LEUCINE-RICH MELANOCYTE DIFFERENTIATION-ASSOCIATED PROTEIN"/>
    <property type="match status" value="1"/>
</dbReference>
<protein>
    <recommendedName>
        <fullName evidence="3">U2A'/phosphoprotein 32 family A C-terminal domain-containing protein</fullName>
    </recommendedName>
</protein>
<reference evidence="2" key="1">
    <citation type="submission" date="2014-03" db="EMBL/GenBank/DDBJ databases">
        <authorList>
            <person name="Aksoy S."/>
            <person name="Warren W."/>
            <person name="Wilson R.K."/>
        </authorList>
    </citation>
    <scope>NUCLEOTIDE SEQUENCE [LARGE SCALE GENOMIC DNA]</scope>
    <source>
        <strain evidence="2">IAEA</strain>
    </source>
</reference>
<sequence>MDLTDQMIDYDSKGKELNLSQRDLKTLDAKIIERYGTHCEYLDLGYNRFNSIENWIYEFPHLKCLILDGNYLREAHLQKLKQPLDQLRVLMLNKNDFSDLKTTAAILSKTFPNLEYLSLHGNPICPDNLYLRPFSNYVSYEYEHYVNILIAALPKLKFLDHSPLEINKFGTFLHTPQYRSTNSSNSSLSFNSLWSKFKTFLTSNSSQFPDANAKLFASASSYQGLHSEGNRYITNFDL</sequence>